<evidence type="ECO:0000256" key="2">
    <source>
        <dbReference type="ARBA" id="ARBA00022801"/>
    </source>
</evidence>
<dbReference type="Proteomes" id="UP000030671">
    <property type="component" value="Unassembled WGS sequence"/>
</dbReference>
<dbReference type="RefSeq" id="XP_009540390.1">
    <property type="nucleotide sequence ID" value="XM_009542095.1"/>
</dbReference>
<evidence type="ECO:0000313" key="8">
    <source>
        <dbReference type="EMBL" id="ETW86916.1"/>
    </source>
</evidence>
<name>W4KPF0_HETIT</name>
<dbReference type="InParanoid" id="W4KPF0"/>
<feature type="site" description="Important for catalytic activity, responsible for pKa modulation of the active site Glu and correct orientation of both the proton donor and substrate" evidence="4">
    <location>
        <position position="165"/>
    </location>
</feature>
<dbReference type="eggNOG" id="ENOG502SIVT">
    <property type="taxonomic scope" value="Eukaryota"/>
</dbReference>
<dbReference type="Gene3D" id="2.60.120.200">
    <property type="match status" value="1"/>
</dbReference>
<dbReference type="GO" id="GO:0005975">
    <property type="term" value="P:carbohydrate metabolic process"/>
    <property type="evidence" value="ECO:0007669"/>
    <property type="project" value="InterPro"/>
</dbReference>
<dbReference type="PANTHER" id="PTHR42812">
    <property type="entry name" value="BETA-XYLOSIDASE"/>
    <property type="match status" value="1"/>
</dbReference>
<comment type="similarity">
    <text evidence="1 5">Belongs to the glycosyl hydrolase 43 family.</text>
</comment>
<dbReference type="PANTHER" id="PTHR42812:SF17">
    <property type="entry name" value="BETA-XYLOSIDASE C-TERMINAL CONCANAVALIN A-LIKE DOMAIN-CONTAINING PROTEIN-RELATED"/>
    <property type="match status" value="1"/>
</dbReference>
<dbReference type="InterPro" id="IPR023296">
    <property type="entry name" value="Glyco_hydro_beta-prop_sf"/>
</dbReference>
<evidence type="ECO:0000256" key="4">
    <source>
        <dbReference type="PIRSR" id="PIRSR606710-2"/>
    </source>
</evidence>
<feature type="signal peptide" evidence="6">
    <location>
        <begin position="1"/>
        <end position="24"/>
    </location>
</feature>
<dbReference type="GO" id="GO:0004553">
    <property type="term" value="F:hydrolase activity, hydrolyzing O-glycosyl compounds"/>
    <property type="evidence" value="ECO:0007669"/>
    <property type="project" value="InterPro"/>
</dbReference>
<dbReference type="InterPro" id="IPR013320">
    <property type="entry name" value="ConA-like_dom_sf"/>
</dbReference>
<dbReference type="STRING" id="747525.W4KPF0"/>
<dbReference type="HOGENOM" id="CLU_016508_3_0_1"/>
<sequence length="589" mass="64758">MFSHVSSLSWTLWLQRMAVVTVTAYSMTSMAYRNPVLPGFHPDPSCTLVKEWDNTFFCATSSFNVAPGVPVFASKDLQSFRQIGNVITRPSQLPGLAHTNGSTSGIWAPSIRFHNGTFWVVTTLVYDDRAQNDSSRWDNIILKTTNPYASDAWSDPVHFTFEGYDTSPYWDEEGDSYIVGSHAWHILEMIQGFNINLNTGNITGTIYDLWPGTGGIAPEAPHLYHRDGFYYLMIAEGGTGLNHMVTYARSRDMWGTYEPDPANPVLTNANTTQYLQTVGHADIFQDTKGDWWAVALSTRSGPEYTYYPMGRETVLTPVQWEKDKFPTFIPVRGAEVGPLPPANKDIGGNGNWAGADDGITFSPGSSIPMHFVHIRYPDPAAYTVSPPSHPNTLRLAPSILNITGLDGRTSPTPQTFVGRRQEHILFTFQVTLQFDSAQDQAEAGVSVYLNQLQHFDLGVVTLSPQSAIQAGYSGALSDGTSRYARLRTITAHSTNGGAMDPFSKPAILPLGPEVLNTVSLQIEAVNRTTYAFRYKSGSEWTTVGWGNSSQVSGGFTGTILGLFATGNGKNIRDQAYFSSLSYQGNHDVF</sequence>
<feature type="domain" description="Beta-xylosidase C-terminal Concanavalin A-like" evidence="7">
    <location>
        <begin position="365"/>
        <end position="583"/>
    </location>
</feature>
<keyword evidence="9" id="KW-1185">Reference proteome</keyword>
<protein>
    <submittedName>
        <fullName evidence="8">Glycoside hydrolase family 43 protein</fullName>
    </submittedName>
</protein>
<keyword evidence="6" id="KW-0732">Signal</keyword>
<dbReference type="Pfam" id="PF17851">
    <property type="entry name" value="GH43_C2"/>
    <property type="match status" value="1"/>
</dbReference>
<keyword evidence="2 5" id="KW-0378">Hydrolase</keyword>
<dbReference type="KEGG" id="hir:HETIRDRAFT_58892"/>
<dbReference type="OrthoDB" id="2139957at2759"/>
<dbReference type="CDD" id="cd18833">
    <property type="entry name" value="GH43_PcXyl-like"/>
    <property type="match status" value="1"/>
</dbReference>
<dbReference type="AlphaFoldDB" id="W4KPF0"/>
<evidence type="ECO:0000256" key="3">
    <source>
        <dbReference type="ARBA" id="ARBA00023295"/>
    </source>
</evidence>
<dbReference type="InterPro" id="IPR006710">
    <property type="entry name" value="Glyco_hydro_43"/>
</dbReference>
<dbReference type="SUPFAM" id="SSF49899">
    <property type="entry name" value="Concanavalin A-like lectins/glucanases"/>
    <property type="match status" value="1"/>
</dbReference>
<dbReference type="InterPro" id="IPR051795">
    <property type="entry name" value="Glycosyl_Hydrlase_43"/>
</dbReference>
<evidence type="ECO:0000256" key="6">
    <source>
        <dbReference type="SAM" id="SignalP"/>
    </source>
</evidence>
<gene>
    <name evidence="8" type="ORF">HETIRDRAFT_58892</name>
</gene>
<reference evidence="8 9" key="1">
    <citation type="journal article" date="2012" name="New Phytol.">
        <title>Insight into trade-off between wood decay and parasitism from the genome of a fungal forest pathogen.</title>
        <authorList>
            <person name="Olson A."/>
            <person name="Aerts A."/>
            <person name="Asiegbu F."/>
            <person name="Belbahri L."/>
            <person name="Bouzid O."/>
            <person name="Broberg A."/>
            <person name="Canback B."/>
            <person name="Coutinho P.M."/>
            <person name="Cullen D."/>
            <person name="Dalman K."/>
            <person name="Deflorio G."/>
            <person name="van Diepen L.T."/>
            <person name="Dunand C."/>
            <person name="Duplessis S."/>
            <person name="Durling M."/>
            <person name="Gonthier P."/>
            <person name="Grimwood J."/>
            <person name="Fossdal C.G."/>
            <person name="Hansson D."/>
            <person name="Henrissat B."/>
            <person name="Hietala A."/>
            <person name="Himmelstrand K."/>
            <person name="Hoffmeister D."/>
            <person name="Hogberg N."/>
            <person name="James T.Y."/>
            <person name="Karlsson M."/>
            <person name="Kohler A."/>
            <person name="Kues U."/>
            <person name="Lee Y.H."/>
            <person name="Lin Y.C."/>
            <person name="Lind M."/>
            <person name="Lindquist E."/>
            <person name="Lombard V."/>
            <person name="Lucas S."/>
            <person name="Lunden K."/>
            <person name="Morin E."/>
            <person name="Murat C."/>
            <person name="Park J."/>
            <person name="Raffaello T."/>
            <person name="Rouze P."/>
            <person name="Salamov A."/>
            <person name="Schmutz J."/>
            <person name="Solheim H."/>
            <person name="Stahlberg J."/>
            <person name="Velez H."/>
            <person name="de Vries R.P."/>
            <person name="Wiebenga A."/>
            <person name="Woodward S."/>
            <person name="Yakovlev I."/>
            <person name="Garbelotto M."/>
            <person name="Martin F."/>
            <person name="Grigoriev I.V."/>
            <person name="Stenlid J."/>
        </authorList>
    </citation>
    <scope>NUCLEOTIDE SEQUENCE [LARGE SCALE GENOMIC DNA]</scope>
    <source>
        <strain evidence="8 9">TC 32-1</strain>
    </source>
</reference>
<dbReference type="InterPro" id="IPR041542">
    <property type="entry name" value="GH43_C2"/>
</dbReference>
<evidence type="ECO:0000256" key="1">
    <source>
        <dbReference type="ARBA" id="ARBA00009865"/>
    </source>
</evidence>
<organism evidence="8 9">
    <name type="scientific">Heterobasidion irregulare (strain TC 32-1)</name>
    <dbReference type="NCBI Taxonomy" id="747525"/>
    <lineage>
        <taxon>Eukaryota</taxon>
        <taxon>Fungi</taxon>
        <taxon>Dikarya</taxon>
        <taxon>Basidiomycota</taxon>
        <taxon>Agaricomycotina</taxon>
        <taxon>Agaricomycetes</taxon>
        <taxon>Russulales</taxon>
        <taxon>Bondarzewiaceae</taxon>
        <taxon>Heterobasidion</taxon>
        <taxon>Heterobasidion annosum species complex</taxon>
    </lineage>
</organism>
<evidence type="ECO:0000259" key="7">
    <source>
        <dbReference type="Pfam" id="PF17851"/>
    </source>
</evidence>
<keyword evidence="3 5" id="KW-0326">Glycosidase</keyword>
<dbReference type="Gene3D" id="2.115.10.20">
    <property type="entry name" value="Glycosyl hydrolase domain, family 43"/>
    <property type="match status" value="1"/>
</dbReference>
<dbReference type="GeneID" id="20678456"/>
<accession>W4KPF0</accession>
<dbReference type="SUPFAM" id="SSF75005">
    <property type="entry name" value="Arabinanase/levansucrase/invertase"/>
    <property type="match status" value="1"/>
</dbReference>
<evidence type="ECO:0000256" key="5">
    <source>
        <dbReference type="RuleBase" id="RU361187"/>
    </source>
</evidence>
<evidence type="ECO:0000313" key="9">
    <source>
        <dbReference type="Proteomes" id="UP000030671"/>
    </source>
</evidence>
<dbReference type="Pfam" id="PF04616">
    <property type="entry name" value="Glyco_hydro_43"/>
    <property type="match status" value="1"/>
</dbReference>
<dbReference type="EMBL" id="KI925454">
    <property type="protein sequence ID" value="ETW86916.1"/>
    <property type="molecule type" value="Genomic_DNA"/>
</dbReference>
<feature type="chain" id="PRO_5004844381" evidence="6">
    <location>
        <begin position="25"/>
        <end position="589"/>
    </location>
</feature>
<proteinExistence type="inferred from homology"/>